<evidence type="ECO:0000313" key="4">
    <source>
        <dbReference type="Proteomes" id="UP000198901"/>
    </source>
</evidence>
<name>A0A1G9NEU9_9BACT</name>
<protein>
    <submittedName>
        <fullName evidence="3">Gliding motility-associated C-terminal domain-containing protein</fullName>
    </submittedName>
</protein>
<dbReference type="RefSeq" id="WP_093201092.1">
    <property type="nucleotide sequence ID" value="NZ_FNGS01000003.1"/>
</dbReference>
<dbReference type="CDD" id="cd00146">
    <property type="entry name" value="PKD"/>
    <property type="match status" value="2"/>
</dbReference>
<dbReference type="Pfam" id="PF25778">
    <property type="entry name" value="DUF7948"/>
    <property type="match status" value="1"/>
</dbReference>
<feature type="domain" description="PKD" evidence="2">
    <location>
        <begin position="770"/>
        <end position="808"/>
    </location>
</feature>
<proteinExistence type="predicted"/>
<dbReference type="PANTHER" id="PTHR35580">
    <property type="entry name" value="CELL SURFACE GLYCOPROTEIN (S-LAYER PROTEIN)-LIKE PROTEIN"/>
    <property type="match status" value="1"/>
</dbReference>
<accession>A0A1G9NEU9</accession>
<dbReference type="SUPFAM" id="SSF101898">
    <property type="entry name" value="NHL repeat"/>
    <property type="match status" value="1"/>
</dbReference>
<evidence type="ECO:0000256" key="1">
    <source>
        <dbReference type="SAM" id="SignalP"/>
    </source>
</evidence>
<dbReference type="Pfam" id="PF00801">
    <property type="entry name" value="PKD"/>
    <property type="match status" value="2"/>
</dbReference>
<dbReference type="SMART" id="SM00089">
    <property type="entry name" value="PKD"/>
    <property type="match status" value="4"/>
</dbReference>
<dbReference type="InterPro" id="IPR035986">
    <property type="entry name" value="PKD_dom_sf"/>
</dbReference>
<dbReference type="InterPro" id="IPR022409">
    <property type="entry name" value="PKD/Chitinase_dom"/>
</dbReference>
<reference evidence="3 4" key="1">
    <citation type="submission" date="2016-10" db="EMBL/GenBank/DDBJ databases">
        <authorList>
            <person name="de Groot N.N."/>
        </authorList>
    </citation>
    <scope>NUCLEOTIDE SEQUENCE [LARGE SCALE GENOMIC DNA]</scope>
    <source>
        <strain evidence="3 4">DSM 21668</strain>
    </source>
</reference>
<dbReference type="Pfam" id="PF13585">
    <property type="entry name" value="CHU_C"/>
    <property type="match status" value="1"/>
</dbReference>
<dbReference type="PROSITE" id="PS50093">
    <property type="entry name" value="PKD"/>
    <property type="match status" value="2"/>
</dbReference>
<dbReference type="Gene3D" id="2.60.40.10">
    <property type="entry name" value="Immunoglobulins"/>
    <property type="match status" value="2"/>
</dbReference>
<dbReference type="OrthoDB" id="1652165at2"/>
<feature type="chain" id="PRO_5011753226" evidence="1">
    <location>
        <begin position="19"/>
        <end position="1128"/>
    </location>
</feature>
<dbReference type="InterPro" id="IPR057708">
    <property type="entry name" value="DUF7948"/>
</dbReference>
<feature type="domain" description="PKD" evidence="2">
    <location>
        <begin position="1003"/>
        <end position="1050"/>
    </location>
</feature>
<evidence type="ECO:0000259" key="2">
    <source>
        <dbReference type="PROSITE" id="PS50093"/>
    </source>
</evidence>
<dbReference type="PANTHER" id="PTHR35580:SF1">
    <property type="entry name" value="PHYTASE-LIKE DOMAIN-CONTAINING PROTEIN"/>
    <property type="match status" value="1"/>
</dbReference>
<dbReference type="InterPro" id="IPR000601">
    <property type="entry name" value="PKD_dom"/>
</dbReference>
<keyword evidence="4" id="KW-1185">Reference proteome</keyword>
<feature type="signal peptide" evidence="1">
    <location>
        <begin position="1"/>
        <end position="18"/>
    </location>
</feature>
<gene>
    <name evidence="3" type="ORF">SAMN04488090_1985</name>
</gene>
<sequence length="1128" mass="122387">MRYLYTVLFSWICFALFAENQPVSFVSNQGQWDASIRYRMQIPGGQLDLRADGLDYVFYDTEYFQKLHDNTLPANTPLRLHGVKVRFEGASPSTQLAGDLPDGVSRNYFLGNDPGRWASDVKGFGEVRYRDLYPGIDLRLFAHHATIKYEFIVRPGADPSLIRMKYEGADDLSVSTQGNLQIKTTFGEFRELNPYNYQEIKGKTQLVRGHFTVQDKRVVSFHLPDGYDKRESLVIDPELIFATFSGSYADNWGHTATYDADGNLLSGGSANAQGFPVTAGAYQLNYAGNGNGNLWDVAILKFNPTGTRLLYATYLGGTQTDIPHSLIVSAQGDLLIFGTTSSKNFPVSTNAYQKTFAGGTQLSGPDAPLNGMDYANGSDIFIARLSTDGKTLKAATYWGTESNDGLNLNSLLNIRNYGDAYRGEIMTDAQDNILVATTTPGQIPLKRPDQLTATVLKFSTDLSTLLWGKPNLMAGFSGAYGIRTGKSGDIYVCGAIRDNFEKPEDGWVARLDASGTIKTSQRLATANADVAMLLDLDQADNVYVFGISDNGQYPVTAGTYSNRNSCQFIHAFDPALSKTLFSTVIGSGRRKPDIAPTAFLVNECGNIYLAGWGGNVNHTLDSPIALASNTTGLPVTSDAFQKTTDGSNFYLALLESNAKSLLYGTFFGNTVSSREVRGDHVDGGTSRFDKKGFVYQAVCSCHPSSFPTTPGAWSSANNSSNCNNAVFKFDIDNLDVRFDIVRDGVKQSDTVTACAPLKLQFVNASTGGKSYEWNLGNLDRSTNAVSAEYTFTKPGTYTISLVGRNPLSCKKEALYQRVIRVTEAGFQIRRDTTICLGGSVQLSASGGTGYRWQTDPTLSSTAIPNPIARPEKSTTYTVEATDASGCKGQKSVNVTVQPLPAKITVSEPVICSGQEVTLRAEGGTTYRWLSAGVADSTSATIRVKPGATKSYTVQVRDTKGCMGIATATVTIDESFRPEFVVEKTFDCIKPAQVSIRVKGDGPFTWQFGNGDSLSGGAVRYTYVKPGTYQITGSATRGSCTLTSSQSVTIEPPLEVPNAVTPNGDGKNDAFVIGVNGLKLDVFNRWGKAVYQSASYQNDWSPSVAPGTYYYLITFPDGKQCKSWLQVVN</sequence>
<evidence type="ECO:0000313" key="3">
    <source>
        <dbReference type="EMBL" id="SDL85088.1"/>
    </source>
</evidence>
<dbReference type="SUPFAM" id="SSF49299">
    <property type="entry name" value="PKD domain"/>
    <property type="match status" value="2"/>
</dbReference>
<dbReference type="Proteomes" id="UP000198901">
    <property type="component" value="Unassembled WGS sequence"/>
</dbReference>
<dbReference type="EMBL" id="FNGS01000003">
    <property type="protein sequence ID" value="SDL85088.1"/>
    <property type="molecule type" value="Genomic_DNA"/>
</dbReference>
<dbReference type="STRING" id="563176.SAMN04488090_1985"/>
<dbReference type="InterPro" id="IPR013783">
    <property type="entry name" value="Ig-like_fold"/>
</dbReference>
<keyword evidence="1" id="KW-0732">Signal</keyword>
<organism evidence="3 4">
    <name type="scientific">Siphonobacter aquaeclarae</name>
    <dbReference type="NCBI Taxonomy" id="563176"/>
    <lineage>
        <taxon>Bacteria</taxon>
        <taxon>Pseudomonadati</taxon>
        <taxon>Bacteroidota</taxon>
        <taxon>Cytophagia</taxon>
        <taxon>Cytophagales</taxon>
        <taxon>Cytophagaceae</taxon>
        <taxon>Siphonobacter</taxon>
    </lineage>
</organism>
<dbReference type="AlphaFoldDB" id="A0A1G9NEU9"/>
<dbReference type="InterPro" id="IPR052918">
    <property type="entry name" value="Motility_Chemotaxis_Reg"/>
</dbReference>